<accession>A0ABQ4TVT1</accession>
<dbReference type="SUPFAM" id="SSF46785">
    <property type="entry name" value="Winged helix' DNA-binding domain"/>
    <property type="match status" value="1"/>
</dbReference>
<name>A0ABQ4TVT1_9HYPH</name>
<comment type="caution">
    <text evidence="6">The sequence shown here is derived from an EMBL/GenBank/DDBJ whole genome shotgun (WGS) entry which is preliminary data.</text>
</comment>
<dbReference type="Pfam" id="PF01638">
    <property type="entry name" value="HxlR"/>
    <property type="match status" value="1"/>
</dbReference>
<dbReference type="PANTHER" id="PTHR33204">
    <property type="entry name" value="TRANSCRIPTIONAL REGULATOR, MARR FAMILY"/>
    <property type="match status" value="1"/>
</dbReference>
<feature type="region of interest" description="Disordered" evidence="4">
    <location>
        <begin position="113"/>
        <end position="139"/>
    </location>
</feature>
<dbReference type="Proteomes" id="UP001055057">
    <property type="component" value="Unassembled WGS sequence"/>
</dbReference>
<dbReference type="InterPro" id="IPR036388">
    <property type="entry name" value="WH-like_DNA-bd_sf"/>
</dbReference>
<protein>
    <recommendedName>
        <fullName evidence="5">HTH hxlR-type domain-containing protein</fullName>
    </recommendedName>
</protein>
<proteinExistence type="predicted"/>
<sequence length="139" mass="15048">MFLKLRKKVAPPPGCPMSACMSLLGGVWTPEIIWNLSEGQRRFSELRRAMPVISAKVLSGRLKDLEERGVLSRTVLPTSPPSVEYALTNLGEELIPAIRAIVEVGTKLHLRTTSEKASGAASRGRIAASDADPVRTALE</sequence>
<reference evidence="6" key="1">
    <citation type="journal article" date="2021" name="Front. Microbiol.">
        <title>Comprehensive Comparative Genomics and Phenotyping of Methylobacterium Species.</title>
        <authorList>
            <person name="Alessa O."/>
            <person name="Ogura Y."/>
            <person name="Fujitani Y."/>
            <person name="Takami H."/>
            <person name="Hayashi T."/>
            <person name="Sahin N."/>
            <person name="Tani A."/>
        </authorList>
    </citation>
    <scope>NUCLEOTIDE SEQUENCE</scope>
    <source>
        <strain evidence="6">DSM 23632</strain>
    </source>
</reference>
<gene>
    <name evidence="6" type="ORF">MPOCJGCO_1105</name>
</gene>
<evidence type="ECO:0000313" key="6">
    <source>
        <dbReference type="EMBL" id="GJE59019.1"/>
    </source>
</evidence>
<keyword evidence="1" id="KW-0805">Transcription regulation</keyword>
<dbReference type="EMBL" id="BPRB01000060">
    <property type="protein sequence ID" value="GJE59019.1"/>
    <property type="molecule type" value="Genomic_DNA"/>
</dbReference>
<keyword evidence="3" id="KW-0804">Transcription</keyword>
<evidence type="ECO:0000256" key="4">
    <source>
        <dbReference type="SAM" id="MobiDB-lite"/>
    </source>
</evidence>
<dbReference type="Gene3D" id="1.10.10.10">
    <property type="entry name" value="Winged helix-like DNA-binding domain superfamily/Winged helix DNA-binding domain"/>
    <property type="match status" value="1"/>
</dbReference>
<evidence type="ECO:0000313" key="7">
    <source>
        <dbReference type="Proteomes" id="UP001055057"/>
    </source>
</evidence>
<feature type="compositionally biased region" description="Low complexity" evidence="4">
    <location>
        <begin position="117"/>
        <end position="131"/>
    </location>
</feature>
<organism evidence="6 7">
    <name type="scientific">Methylobacterium trifolii</name>
    <dbReference type="NCBI Taxonomy" id="1003092"/>
    <lineage>
        <taxon>Bacteria</taxon>
        <taxon>Pseudomonadati</taxon>
        <taxon>Pseudomonadota</taxon>
        <taxon>Alphaproteobacteria</taxon>
        <taxon>Hyphomicrobiales</taxon>
        <taxon>Methylobacteriaceae</taxon>
        <taxon>Methylobacterium</taxon>
    </lineage>
</organism>
<dbReference type="PROSITE" id="PS51118">
    <property type="entry name" value="HTH_HXLR"/>
    <property type="match status" value="1"/>
</dbReference>
<keyword evidence="2" id="KW-0238">DNA-binding</keyword>
<dbReference type="RefSeq" id="WP_238181612.1">
    <property type="nucleotide sequence ID" value="NZ_BPRB01000060.1"/>
</dbReference>
<dbReference type="InterPro" id="IPR002577">
    <property type="entry name" value="HTH_HxlR"/>
</dbReference>
<reference evidence="6" key="2">
    <citation type="submission" date="2021-08" db="EMBL/GenBank/DDBJ databases">
        <authorList>
            <person name="Tani A."/>
            <person name="Ola A."/>
            <person name="Ogura Y."/>
            <person name="Katsura K."/>
            <person name="Hayashi T."/>
        </authorList>
    </citation>
    <scope>NUCLEOTIDE SEQUENCE</scope>
    <source>
        <strain evidence="6">DSM 23632</strain>
    </source>
</reference>
<feature type="domain" description="HTH hxlR-type" evidence="5">
    <location>
        <begin position="15"/>
        <end position="113"/>
    </location>
</feature>
<evidence type="ECO:0000259" key="5">
    <source>
        <dbReference type="PROSITE" id="PS51118"/>
    </source>
</evidence>
<evidence type="ECO:0000256" key="2">
    <source>
        <dbReference type="ARBA" id="ARBA00023125"/>
    </source>
</evidence>
<evidence type="ECO:0000256" key="1">
    <source>
        <dbReference type="ARBA" id="ARBA00023015"/>
    </source>
</evidence>
<keyword evidence="7" id="KW-1185">Reference proteome</keyword>
<evidence type="ECO:0000256" key="3">
    <source>
        <dbReference type="ARBA" id="ARBA00023163"/>
    </source>
</evidence>
<dbReference type="InterPro" id="IPR036390">
    <property type="entry name" value="WH_DNA-bd_sf"/>
</dbReference>